<gene>
    <name evidence="1" type="ORF">HDC12197</name>
</gene>
<dbReference type="EMBL" id="BK002363">
    <property type="protein sequence ID" value="DAA03869.1"/>
    <property type="molecule type" value="Genomic_DNA"/>
</dbReference>
<dbReference type="AlphaFoldDB" id="Q6IKK3"/>
<name>Q6IKK3_DROME</name>
<organism evidence="1">
    <name type="scientific">Drosophila melanogaster</name>
    <name type="common">Fruit fly</name>
    <dbReference type="NCBI Taxonomy" id="7227"/>
    <lineage>
        <taxon>Eukaryota</taxon>
        <taxon>Metazoa</taxon>
        <taxon>Ecdysozoa</taxon>
        <taxon>Arthropoda</taxon>
        <taxon>Hexapoda</taxon>
        <taxon>Insecta</taxon>
        <taxon>Pterygota</taxon>
        <taxon>Neoptera</taxon>
        <taxon>Endopterygota</taxon>
        <taxon>Diptera</taxon>
        <taxon>Brachycera</taxon>
        <taxon>Muscomorpha</taxon>
        <taxon>Ephydroidea</taxon>
        <taxon>Drosophilidae</taxon>
        <taxon>Drosophila</taxon>
        <taxon>Sophophora</taxon>
    </lineage>
</organism>
<proteinExistence type="predicted"/>
<protein>
    <submittedName>
        <fullName evidence="1">HDC12197</fullName>
    </submittedName>
</protein>
<reference evidence="1" key="1">
    <citation type="journal article" date="2003" name="Genome Biol.">
        <title>An integrated gene annotation and transcriptional profiling approach towards the full gene content of the Drosophila genome.</title>
        <authorList>
            <person name="Hild M."/>
            <person name="Beckmann B."/>
            <person name="Haas S.A."/>
            <person name="Koch B."/>
            <person name="Solovyev V."/>
            <person name="Busold C."/>
            <person name="Fellenberg K."/>
            <person name="Boutros M."/>
            <person name="Vingron M."/>
            <person name="Sauer F."/>
            <person name="Hoheisel J.D."/>
            <person name="Paro R."/>
        </authorList>
    </citation>
    <scope>NUCLEOTIDE SEQUENCE</scope>
</reference>
<sequence length="199" mass="22609">MSEINLTCRCAAYKKMSQTGRQRQTRLTMRRKKGRQQRNRLTNIVAGILCMRRSQTSDGAQKNVPFIFLDYFGYVRGICYPVPGIWYLVTGICLLVDGQTPFQMPQNLSDWRRECATGKGQSRKCDQHKAHASPCRPSANSPFFHPSTHTDADTDRQGLSGLGCPLFRSCWRCFFPALPPPKSPAPQFPTPTLPRWQDP</sequence>
<accession>Q6IKK3</accession>
<evidence type="ECO:0000313" key="1">
    <source>
        <dbReference type="EMBL" id="DAA03869.1"/>
    </source>
</evidence>